<dbReference type="AlphaFoldDB" id="A0A899G1T5"/>
<keyword evidence="2" id="KW-1185">Reference proteome</keyword>
<sequence length="445" mass="51910">METHTEYLNLQRGENPALDDDSFLNFTSSKILELSKKQNLSTFSLSNSKSNKNIDYQPSESYIKKKDTNSVKKDQLFMSSLFNADILWKAANKSLENDIHDLLKKESNQIPQLPIKKQFINNDNYFSKFNGHINMSEDMLYNTTDLHESKASFNKSNSENDCIIPHSIELQSSPSCSQKNSLLYSYKNKTLENIRVPTLWDELSELKIRVKKLEIANKWRKLSKFNDFETSSLDENILFNNSTLNEIKVEAPYRILYASLEKMKSNGVSKELWIPLEQIINEILSFKNIKNEKTEEKIENIIRSLTELSLAIYDYHQDTIEFNYSSEKKKQLDRLLKRSNSEHNIRPLNQRSSFFTKQYQKNTKPFQTSKTIENDKSLLGSCSFSNFNSYLKYHYDNDKYKDNIYSIHSKPKIFNTTNFKTPFADGESINFANISTPETISDQIL</sequence>
<dbReference type="OrthoDB" id="5369729at2759"/>
<name>A0A899G1T5_9ASCO</name>
<dbReference type="Proteomes" id="UP000663699">
    <property type="component" value="Chromosome 6"/>
</dbReference>
<organism evidence="1 2">
    <name type="scientific">Pneumocystis wakefieldiae</name>
    <dbReference type="NCBI Taxonomy" id="38082"/>
    <lineage>
        <taxon>Eukaryota</taxon>
        <taxon>Fungi</taxon>
        <taxon>Dikarya</taxon>
        <taxon>Ascomycota</taxon>
        <taxon>Taphrinomycotina</taxon>
        <taxon>Pneumocystomycetes</taxon>
        <taxon>Pneumocystaceae</taxon>
        <taxon>Pneumocystis</taxon>
    </lineage>
</organism>
<evidence type="ECO:0000313" key="2">
    <source>
        <dbReference type="Proteomes" id="UP000663699"/>
    </source>
</evidence>
<evidence type="ECO:0000313" key="1">
    <source>
        <dbReference type="EMBL" id="QSL65439.1"/>
    </source>
</evidence>
<proteinExistence type="predicted"/>
<dbReference type="EMBL" id="CP054537">
    <property type="protein sequence ID" value="QSL65439.1"/>
    <property type="molecule type" value="Genomic_DNA"/>
</dbReference>
<gene>
    <name evidence="1" type="ORF">MERGE_002750</name>
</gene>
<protein>
    <submittedName>
        <fullName evidence="1">Uncharacterized protein</fullName>
    </submittedName>
</protein>
<reference evidence="1" key="1">
    <citation type="submission" date="2020-06" db="EMBL/GenBank/DDBJ databases">
        <title>Genomes of multiple members of Pneumocystis genus reveal paths to human pathogen Pneumocystis jirovecii.</title>
        <authorList>
            <person name="Cisse O.H."/>
            <person name="Ma L."/>
            <person name="Dekker J."/>
            <person name="Khil P."/>
            <person name="Jo J."/>
            <person name="Brenchley J."/>
            <person name="Blair R."/>
            <person name="Pahar B."/>
            <person name="Chabe M."/>
            <person name="Van Rompay K.A."/>
            <person name="Keesler R."/>
            <person name="Sukura A."/>
            <person name="Hirsch V."/>
            <person name="Kutty G."/>
            <person name="Liu Y."/>
            <person name="Peng L."/>
            <person name="Chen J."/>
            <person name="Song J."/>
            <person name="Weissenbacher-Lang C."/>
            <person name="Xu J."/>
            <person name="Upham N.S."/>
            <person name="Stajich J.E."/>
            <person name="Cuomo C.A."/>
            <person name="Cushion M.T."/>
            <person name="Kovacs J.A."/>
        </authorList>
    </citation>
    <scope>NUCLEOTIDE SEQUENCE</scope>
    <source>
        <strain evidence="1">2A</strain>
    </source>
</reference>
<accession>A0A899G1T5</accession>